<accession>A0A382HM74</accession>
<name>A0A382HM74_9ZZZZ</name>
<protein>
    <submittedName>
        <fullName evidence="1">Uncharacterized protein</fullName>
    </submittedName>
</protein>
<feature type="non-terminal residue" evidence="1">
    <location>
        <position position="185"/>
    </location>
</feature>
<reference evidence="1" key="1">
    <citation type="submission" date="2018-05" db="EMBL/GenBank/DDBJ databases">
        <authorList>
            <person name="Lanie J.A."/>
            <person name="Ng W.-L."/>
            <person name="Kazmierczak K.M."/>
            <person name="Andrzejewski T.M."/>
            <person name="Davidsen T.M."/>
            <person name="Wayne K.J."/>
            <person name="Tettelin H."/>
            <person name="Glass J.I."/>
            <person name="Rusch D."/>
            <person name="Podicherti R."/>
            <person name="Tsui H.-C.T."/>
            <person name="Winkler M.E."/>
        </authorList>
    </citation>
    <scope>NUCLEOTIDE SEQUENCE</scope>
</reference>
<sequence>MTYGIGGTCAPGVLMGTAAGGVAPPTAITLYMDGTLHPRTQTRAGIDGTQDPNWGITQGVPDATTGLGTYGIALNAGADTGGNVPPNAQYSTFQVSMTNVGGGTNMEIDALDYWTNWVALGATGGYPDMINYGCYADGGTGTGVTWAWSVTIVAQSLSNGTVAFVSGTPILGIDGSFVTNGWTGV</sequence>
<evidence type="ECO:0000313" key="1">
    <source>
        <dbReference type="EMBL" id="SVB88400.1"/>
    </source>
</evidence>
<dbReference type="EMBL" id="UINC01062113">
    <property type="protein sequence ID" value="SVB88400.1"/>
    <property type="molecule type" value="Genomic_DNA"/>
</dbReference>
<gene>
    <name evidence="1" type="ORF">METZ01_LOCUS241254</name>
</gene>
<dbReference type="AlphaFoldDB" id="A0A382HM74"/>
<proteinExistence type="predicted"/>
<organism evidence="1">
    <name type="scientific">marine metagenome</name>
    <dbReference type="NCBI Taxonomy" id="408172"/>
    <lineage>
        <taxon>unclassified sequences</taxon>
        <taxon>metagenomes</taxon>
        <taxon>ecological metagenomes</taxon>
    </lineage>
</organism>